<keyword evidence="2 5" id="KW-0489">Methyltransferase</keyword>
<reference evidence="5 6" key="1">
    <citation type="journal article" date="2015" name="Int. J. Syst. Evol. Microbiol.">
        <title>Aestuariivita atlantica sp. nov., isolated from deep sea sediment of the Atlantic Ocean.</title>
        <authorList>
            <person name="Li G."/>
            <person name="Lai Q."/>
            <person name="Du Y."/>
            <person name="Liu X."/>
            <person name="Sun F."/>
            <person name="Shao Z."/>
        </authorList>
    </citation>
    <scope>NUCLEOTIDE SEQUENCE [LARGE SCALE GENOMIC DNA]</scope>
    <source>
        <strain evidence="5 6">22II-S11-z3</strain>
    </source>
</reference>
<organism evidence="5 6">
    <name type="scientific">Pseudaestuariivita atlantica</name>
    <dbReference type="NCBI Taxonomy" id="1317121"/>
    <lineage>
        <taxon>Bacteria</taxon>
        <taxon>Pseudomonadati</taxon>
        <taxon>Pseudomonadota</taxon>
        <taxon>Alphaproteobacteria</taxon>
        <taxon>Rhodobacterales</taxon>
        <taxon>Paracoccaceae</taxon>
        <taxon>Pseudaestuariivita</taxon>
    </lineage>
</organism>
<dbReference type="GO" id="GO:0008168">
    <property type="term" value="F:methyltransferase activity"/>
    <property type="evidence" value="ECO:0007669"/>
    <property type="project" value="UniProtKB-KW"/>
</dbReference>
<sequence>MRRGRRAEARAPKRNVDYRRLRNPFPPMRLFSDDEVAALHDAALDVLERLGIKVLSPEACALFERGGATRRDDMVFIGREMVEAALASAPRRIELRAGARDRDLTLELGSLVFQPGAGAPHATDLVNGRRPGDLKSFRELVQITHHFDVLQMMPPLIEPQDVPTHTRHYATLEAQLELSDKFPFIFSRGTGQVEQSFELLRDFRGLSDEAFVKDVHAYTIINTNSPRQLDVPMSLGLIDFARFGQVSIVTPFTLMGAMAPITVGGALTLSHAEALAAITLTQLVNPGAPVCYGTFTSNVDMKSGAPAFGTPEHFRASVLAGQLARHIGLPWRSASGSAANLNDVQAANETQMGLWGCLMGGATVVIHAAGWLEGGLTVSYEKLVTDVEVLQMVAELCAAPDADLGIDALEEVQPGGHFFGAAHTMARYQTEFYDPLVADWSNFGTWTERGAVDATTRATGIWQGILSGPGFTGDGDRLEAFRAKAARMEAAGGALPEGG</sequence>
<evidence type="ECO:0000256" key="4">
    <source>
        <dbReference type="PIRNR" id="PIRNR037567"/>
    </source>
</evidence>
<accession>A0A0L1JU26</accession>
<comment type="similarity">
    <text evidence="1 4">Belongs to the trimethylamine methyltransferase family.</text>
</comment>
<evidence type="ECO:0000256" key="1">
    <source>
        <dbReference type="ARBA" id="ARBA00007137"/>
    </source>
</evidence>
<dbReference type="PIRSF" id="PIRSF037567">
    <property type="entry name" value="MTTB_MeTrfase"/>
    <property type="match status" value="1"/>
</dbReference>
<evidence type="ECO:0000313" key="5">
    <source>
        <dbReference type="EMBL" id="KNG95192.1"/>
    </source>
</evidence>
<evidence type="ECO:0000256" key="2">
    <source>
        <dbReference type="ARBA" id="ARBA00022603"/>
    </source>
</evidence>
<protein>
    <recommendedName>
        <fullName evidence="4">Methyltransferase</fullName>
        <ecNumber evidence="4">2.1.1.-</ecNumber>
    </recommendedName>
</protein>
<comment type="caution">
    <text evidence="5">The sequence shown here is derived from an EMBL/GenBank/DDBJ whole genome shotgun (WGS) entry which is preliminary data.</text>
</comment>
<dbReference type="STRING" id="1317121.ATO11_00660"/>
<dbReference type="PATRIC" id="fig|1317121.7.peg.132"/>
<dbReference type="Pfam" id="PF06253">
    <property type="entry name" value="MTTB"/>
    <property type="match status" value="1"/>
</dbReference>
<dbReference type="InterPro" id="IPR038601">
    <property type="entry name" value="MttB-like_sf"/>
</dbReference>
<keyword evidence="3 4" id="KW-0808">Transferase</keyword>
<dbReference type="EC" id="2.1.1.-" evidence="4"/>
<dbReference type="GO" id="GO:0032259">
    <property type="term" value="P:methylation"/>
    <property type="evidence" value="ECO:0007669"/>
    <property type="project" value="UniProtKB-KW"/>
</dbReference>
<keyword evidence="6" id="KW-1185">Reference proteome</keyword>
<dbReference type="GO" id="GO:0015948">
    <property type="term" value="P:methanogenesis"/>
    <property type="evidence" value="ECO:0007669"/>
    <property type="project" value="UniProtKB-UniRule"/>
</dbReference>
<dbReference type="InterPro" id="IPR010426">
    <property type="entry name" value="MTTB_MeTrfase"/>
</dbReference>
<dbReference type="RefSeq" id="WP_050528908.1">
    <property type="nucleotide sequence ID" value="NZ_AQQZ01000001.1"/>
</dbReference>
<gene>
    <name evidence="5" type="ORF">ATO11_00660</name>
</gene>
<name>A0A0L1JU26_9RHOB</name>
<evidence type="ECO:0000313" key="6">
    <source>
        <dbReference type="Proteomes" id="UP000036938"/>
    </source>
</evidence>
<dbReference type="OrthoDB" id="5713681at2"/>
<proteinExistence type="inferred from homology"/>
<dbReference type="AlphaFoldDB" id="A0A0L1JU26"/>
<dbReference type="EMBL" id="AQQZ01000001">
    <property type="protein sequence ID" value="KNG95192.1"/>
    <property type="molecule type" value="Genomic_DNA"/>
</dbReference>
<evidence type="ECO:0000256" key="3">
    <source>
        <dbReference type="ARBA" id="ARBA00022679"/>
    </source>
</evidence>
<dbReference type="Proteomes" id="UP000036938">
    <property type="component" value="Unassembled WGS sequence"/>
</dbReference>
<dbReference type="Gene3D" id="3.20.20.480">
    <property type="entry name" value="Trimethylamine methyltransferase-like"/>
    <property type="match status" value="1"/>
</dbReference>